<dbReference type="STRING" id="1051890.A0A3N4LMJ7"/>
<comment type="subcellular location">
    <subcellularLocation>
        <location evidence="1">Mitochondrion membrane</location>
        <topology evidence="1">Multi-pass membrane protein</topology>
    </subcellularLocation>
</comment>
<accession>A0A3N4LMJ7</accession>
<keyword evidence="3 11" id="KW-0813">Transport</keyword>
<evidence type="ECO:0000256" key="6">
    <source>
        <dbReference type="ARBA" id="ARBA00022792"/>
    </source>
</evidence>
<dbReference type="InterPro" id="IPR050567">
    <property type="entry name" value="Mitochondrial_Carrier"/>
</dbReference>
<keyword evidence="6" id="KW-0999">Mitochondrion inner membrane</keyword>
<dbReference type="PROSITE" id="PS50920">
    <property type="entry name" value="SOLCAR"/>
    <property type="match status" value="1"/>
</dbReference>
<dbReference type="PANTHER" id="PTHR45624">
    <property type="entry name" value="MITOCHONDRIAL BASIC AMINO ACIDS TRANSPORTER-RELATED"/>
    <property type="match status" value="1"/>
</dbReference>
<keyword evidence="8" id="KW-0496">Mitochondrion</keyword>
<dbReference type="GO" id="GO:0022857">
    <property type="term" value="F:transmembrane transporter activity"/>
    <property type="evidence" value="ECO:0007669"/>
    <property type="project" value="TreeGrafter"/>
</dbReference>
<evidence type="ECO:0000256" key="3">
    <source>
        <dbReference type="ARBA" id="ARBA00022448"/>
    </source>
</evidence>
<evidence type="ECO:0000256" key="4">
    <source>
        <dbReference type="ARBA" id="ARBA00022692"/>
    </source>
</evidence>
<evidence type="ECO:0000256" key="9">
    <source>
        <dbReference type="ARBA" id="ARBA00023136"/>
    </source>
</evidence>
<dbReference type="SUPFAM" id="SSF103506">
    <property type="entry name" value="Mitochondrial carrier"/>
    <property type="match status" value="1"/>
</dbReference>
<keyword evidence="5" id="KW-0677">Repeat</keyword>
<keyword evidence="9 10" id="KW-0472">Membrane</keyword>
<dbReference type="Proteomes" id="UP000267821">
    <property type="component" value="Unassembled WGS sequence"/>
</dbReference>
<gene>
    <name evidence="12" type="ORF">L211DRAFT_862668</name>
</gene>
<evidence type="ECO:0000256" key="10">
    <source>
        <dbReference type="PROSITE-ProRule" id="PRU00282"/>
    </source>
</evidence>
<evidence type="ECO:0000256" key="2">
    <source>
        <dbReference type="ARBA" id="ARBA00006375"/>
    </source>
</evidence>
<keyword evidence="7" id="KW-1133">Transmembrane helix</keyword>
<dbReference type="GO" id="GO:0031966">
    <property type="term" value="C:mitochondrial membrane"/>
    <property type="evidence" value="ECO:0007669"/>
    <property type="project" value="UniProtKB-SubCell"/>
</dbReference>
<name>A0A3N4LMJ7_9PEZI</name>
<dbReference type="InterPro" id="IPR018108">
    <property type="entry name" value="MCP_transmembrane"/>
</dbReference>
<evidence type="ECO:0000256" key="8">
    <source>
        <dbReference type="ARBA" id="ARBA00023128"/>
    </source>
</evidence>
<evidence type="ECO:0000313" key="13">
    <source>
        <dbReference type="Proteomes" id="UP000267821"/>
    </source>
</evidence>
<dbReference type="PANTHER" id="PTHR45624:SF26">
    <property type="entry name" value="CARRIER PROTEIN, PUTATIVE (AFU_ORTHOLOGUE AFUA_1G07710)-RELATED"/>
    <property type="match status" value="1"/>
</dbReference>
<keyword evidence="4 10" id="KW-0812">Transmembrane</keyword>
<proteinExistence type="inferred from homology"/>
<dbReference type="OrthoDB" id="3364892at2759"/>
<keyword evidence="13" id="KW-1185">Reference proteome</keyword>
<organism evidence="12 13">
    <name type="scientific">Terfezia boudieri ATCC MYA-4762</name>
    <dbReference type="NCBI Taxonomy" id="1051890"/>
    <lineage>
        <taxon>Eukaryota</taxon>
        <taxon>Fungi</taxon>
        <taxon>Dikarya</taxon>
        <taxon>Ascomycota</taxon>
        <taxon>Pezizomycotina</taxon>
        <taxon>Pezizomycetes</taxon>
        <taxon>Pezizales</taxon>
        <taxon>Pezizaceae</taxon>
        <taxon>Terfezia</taxon>
    </lineage>
</organism>
<evidence type="ECO:0000313" key="12">
    <source>
        <dbReference type="EMBL" id="RPB22572.1"/>
    </source>
</evidence>
<dbReference type="EMBL" id="ML121551">
    <property type="protein sequence ID" value="RPB22572.1"/>
    <property type="molecule type" value="Genomic_DNA"/>
</dbReference>
<comment type="similarity">
    <text evidence="2 11">Belongs to the mitochondrial carrier (TC 2.A.29) family.</text>
</comment>
<sequence>MSPDSWTNFDFDEDPTDFEGLSPVPYREKAEHQHPSRAASLAHGTSAAGARAFTTQLIAFYFRAPVKAFFKMRVDYMQVARAINPRVQANERWSLRLSTPWLLVHAVKHHGWRFIPNQVLPPLVANASVGAVLYTSYLKMLGVFHEPSGIGLKRVFPPPAFADTLAAGMVAGGIQSLVAAPLDALQTRSDVNEMLEGRHRSIWRYATHKLQEIGIRGVFAGYGFSLAKESLGYGIFFSSFEYVKQQLYYTYLTHYYGRRRFLELPLPLHYFDITSSPLDTASTHTDPTTGKIVIRPHYALEPTFLLLAGVTASVMQQAISFPITQLQAIHYSRLESLDYKTKLVSPLKEGDGRAGLERYAHSYGETLEQARYQSSRFGGWRRWLFRGFMGQAVRQVPGTSAGLIVFEVVRRRWALEGEKGMRVEWEGYDILLA</sequence>
<dbReference type="Pfam" id="PF00153">
    <property type="entry name" value="Mito_carr"/>
    <property type="match status" value="1"/>
</dbReference>
<dbReference type="Gene3D" id="1.50.40.10">
    <property type="entry name" value="Mitochondrial carrier domain"/>
    <property type="match status" value="1"/>
</dbReference>
<feature type="repeat" description="Solcar" evidence="10">
    <location>
        <begin position="159"/>
        <end position="246"/>
    </location>
</feature>
<dbReference type="AlphaFoldDB" id="A0A3N4LMJ7"/>
<reference evidence="12 13" key="1">
    <citation type="journal article" date="2018" name="Nat. Ecol. Evol.">
        <title>Pezizomycetes genomes reveal the molecular basis of ectomycorrhizal truffle lifestyle.</title>
        <authorList>
            <person name="Murat C."/>
            <person name="Payen T."/>
            <person name="Noel B."/>
            <person name="Kuo A."/>
            <person name="Morin E."/>
            <person name="Chen J."/>
            <person name="Kohler A."/>
            <person name="Krizsan K."/>
            <person name="Balestrini R."/>
            <person name="Da Silva C."/>
            <person name="Montanini B."/>
            <person name="Hainaut M."/>
            <person name="Levati E."/>
            <person name="Barry K.W."/>
            <person name="Belfiori B."/>
            <person name="Cichocki N."/>
            <person name="Clum A."/>
            <person name="Dockter R.B."/>
            <person name="Fauchery L."/>
            <person name="Guy J."/>
            <person name="Iotti M."/>
            <person name="Le Tacon F."/>
            <person name="Lindquist E.A."/>
            <person name="Lipzen A."/>
            <person name="Malagnac F."/>
            <person name="Mello A."/>
            <person name="Molinier V."/>
            <person name="Miyauchi S."/>
            <person name="Poulain J."/>
            <person name="Riccioni C."/>
            <person name="Rubini A."/>
            <person name="Sitrit Y."/>
            <person name="Splivallo R."/>
            <person name="Traeger S."/>
            <person name="Wang M."/>
            <person name="Zifcakova L."/>
            <person name="Wipf D."/>
            <person name="Zambonelli A."/>
            <person name="Paolocci F."/>
            <person name="Nowrousian M."/>
            <person name="Ottonello S."/>
            <person name="Baldrian P."/>
            <person name="Spatafora J.W."/>
            <person name="Henrissat B."/>
            <person name="Nagy L.G."/>
            <person name="Aury J.M."/>
            <person name="Wincker P."/>
            <person name="Grigoriev I.V."/>
            <person name="Bonfante P."/>
            <person name="Martin F.M."/>
        </authorList>
    </citation>
    <scope>NUCLEOTIDE SEQUENCE [LARGE SCALE GENOMIC DNA]</scope>
    <source>
        <strain evidence="12 13">ATCC MYA-4762</strain>
    </source>
</reference>
<evidence type="ECO:0000256" key="11">
    <source>
        <dbReference type="RuleBase" id="RU000488"/>
    </source>
</evidence>
<evidence type="ECO:0000256" key="1">
    <source>
        <dbReference type="ARBA" id="ARBA00004225"/>
    </source>
</evidence>
<evidence type="ECO:0000256" key="7">
    <source>
        <dbReference type="ARBA" id="ARBA00022989"/>
    </source>
</evidence>
<protein>
    <submittedName>
        <fullName evidence="12">Mitochondrial carrier</fullName>
    </submittedName>
</protein>
<dbReference type="InParanoid" id="A0A3N4LMJ7"/>
<evidence type="ECO:0000256" key="5">
    <source>
        <dbReference type="ARBA" id="ARBA00022737"/>
    </source>
</evidence>
<dbReference type="InterPro" id="IPR023395">
    <property type="entry name" value="MCP_dom_sf"/>
</dbReference>